<dbReference type="SUPFAM" id="SSF53649">
    <property type="entry name" value="Alkaline phosphatase-like"/>
    <property type="match status" value="1"/>
</dbReference>
<dbReference type="Pfam" id="PF08665">
    <property type="entry name" value="PglZ"/>
    <property type="match status" value="1"/>
</dbReference>
<comment type="caution">
    <text evidence="1">The sequence shown here is derived from an EMBL/GenBank/DDBJ whole genome shotgun (WGS) entry which is preliminary data.</text>
</comment>
<dbReference type="AlphaFoldDB" id="A0A415NZ11"/>
<gene>
    <name evidence="1" type="primary">pglZ</name>
    <name evidence="1" type="ORF">DWZ83_10375</name>
</gene>
<dbReference type="NCBIfam" id="TIGR02687">
    <property type="entry name" value="BREX-1 system phosphatase PglZ type A"/>
    <property type="match status" value="1"/>
</dbReference>
<dbReference type="OrthoDB" id="9769734at2"/>
<protein>
    <submittedName>
        <fullName evidence="1">BREX-1 system phosphatase PglZ type A</fullName>
    </submittedName>
</protein>
<accession>A0A415NZ11</accession>
<name>A0A415NZ11_9FIRM</name>
<organism evidence="1 2">
    <name type="scientific">Amedibacillus dolichus</name>
    <dbReference type="NCBI Taxonomy" id="31971"/>
    <lineage>
        <taxon>Bacteria</taxon>
        <taxon>Bacillati</taxon>
        <taxon>Bacillota</taxon>
        <taxon>Erysipelotrichia</taxon>
        <taxon>Erysipelotrichales</taxon>
        <taxon>Erysipelotrichaceae</taxon>
        <taxon>Amedibacillus</taxon>
    </lineage>
</organism>
<dbReference type="RefSeq" id="WP_118365932.1">
    <property type="nucleotide sequence ID" value="NZ_QRPK01000105.1"/>
</dbReference>
<dbReference type="Proteomes" id="UP000284868">
    <property type="component" value="Unassembled WGS sequence"/>
</dbReference>
<sequence>MAIEDIKKTLEQRFSEPLNEFYTRRIIFWNDEEKGFTDEICELELRNAKVLILTETNNFEVKKLLSHDDLHSNYLVYNSFDVSMEDDWLLDIKLFSEEFRADQISMWMQEMNIVPNPAVRNTVKFYRGFFNAASRRKLVAQFGDVIDNPNMLHLAVLASICKVQKLDCKAIIRAVMAAGNDVINELKLSILSYNASDIFWKLVLKVTGYESEKVPNIDDMNIHIVLSAMTKTMHEKHLEGLENRYNSFFNGFCYELIYEWLYSDKKDQLIDVLRFVEKKLRFVDRFNEKEISDLVDTEILPCIDEIILNKLMERILHHTIHADEIIAIIEKRRTMIWYKDNEYYYSALMQVAYMQKFHDQYIRGFHHANAKELWNAYTNAYYIMDSYYRKFHVAFVKSLTSSNHVLDDGLRNVVEEVEGLYKHWYLDNLAENFTNVIERDLADNGYIVGINSQADFYNQIISSYDNKVFVIISDALRYEVAVDIAEQLCVETKADVTIDSQQAVFPSITKIGMAALLPHKELSIVRRNDNFNVLADGSPTEMADRAAILKKHNPQSLLVRYKDFILMKKDEQRELIKGQEVIYIYHDTIDSLGHYDEMNVFSACEAAQAELVNLVRVITGSLNGVNIVITSDHGFLYTHKPLHTEDKMERSPFKQDILEQGRRYVFTDMKANPDFLMPVKGFYNEQGFQAFTPRENIRLKAAGTQNFVHGGVSLQELVVPIIKYKYLRAGSKIYETNRDKYDSKPVSISLLSAGRKISNMIFNLSFYQKEPVMDNYVACTYNVFLVDSDGKVISDIQKIVADRSSTSNIDREYRCTFNLKQQKYSNQDIYYLVIQDEEGIQMPRKEEMQIDISMAFDTFDFFE</sequence>
<dbReference type="InterPro" id="IPR014060">
    <property type="entry name" value="PglZ"/>
</dbReference>
<reference evidence="1 2" key="1">
    <citation type="submission" date="2018-08" db="EMBL/GenBank/DDBJ databases">
        <title>A genome reference for cultivated species of the human gut microbiota.</title>
        <authorList>
            <person name="Zou Y."/>
            <person name="Xue W."/>
            <person name="Luo G."/>
        </authorList>
    </citation>
    <scope>NUCLEOTIDE SEQUENCE [LARGE SCALE GENOMIC DNA]</scope>
    <source>
        <strain evidence="1 2">AF35-6BH</strain>
    </source>
</reference>
<evidence type="ECO:0000313" key="1">
    <source>
        <dbReference type="EMBL" id="RHM05714.1"/>
    </source>
</evidence>
<evidence type="ECO:0000313" key="2">
    <source>
        <dbReference type="Proteomes" id="UP000284868"/>
    </source>
</evidence>
<dbReference type="InterPro" id="IPR017850">
    <property type="entry name" value="Alkaline_phosphatase_core_sf"/>
</dbReference>
<keyword evidence="2" id="KW-1185">Reference proteome</keyword>
<dbReference type="EMBL" id="QRPK01000105">
    <property type="protein sequence ID" value="RHM05714.1"/>
    <property type="molecule type" value="Genomic_DNA"/>
</dbReference>
<proteinExistence type="predicted"/>